<name>A0A645IF33_9ZZZZ</name>
<dbReference type="SUPFAM" id="SSF117892">
    <property type="entry name" value="Band 7/SPFH domain"/>
    <property type="match status" value="1"/>
</dbReference>
<dbReference type="Gene3D" id="3.30.479.30">
    <property type="entry name" value="Band 7 domain"/>
    <property type="match status" value="1"/>
</dbReference>
<accession>A0A645IF33</accession>
<gene>
    <name evidence="2" type="ORF">SDC9_193562</name>
</gene>
<evidence type="ECO:0000313" key="2">
    <source>
        <dbReference type="EMBL" id="MPN45983.1"/>
    </source>
</evidence>
<sequence length="160" mass="17601">MVTPAINEVLKAVTANYTAQQLVSSRGEVSLLLDENLNTKLNEYGILVDDLNIINWDFSEEFITAIESKQVAEQNLIKTRTEQEQALVIANTEAQKQVIAAQAEANKIKLLADATAESNQTIAQSLSDILIRYETLQKWDGQLPKVTNGSNTLVDIGLGQ</sequence>
<comment type="caution">
    <text evidence="2">The sequence shown here is derived from an EMBL/GenBank/DDBJ whole genome shotgun (WGS) entry which is preliminary data.</text>
</comment>
<evidence type="ECO:0000259" key="1">
    <source>
        <dbReference type="Pfam" id="PF01145"/>
    </source>
</evidence>
<dbReference type="EMBL" id="VSSQ01106258">
    <property type="protein sequence ID" value="MPN45983.1"/>
    <property type="molecule type" value="Genomic_DNA"/>
</dbReference>
<dbReference type="GO" id="GO:0016020">
    <property type="term" value="C:membrane"/>
    <property type="evidence" value="ECO:0007669"/>
    <property type="project" value="InterPro"/>
</dbReference>
<proteinExistence type="predicted"/>
<protein>
    <recommendedName>
        <fullName evidence="1">Band 7 domain-containing protein</fullName>
    </recommendedName>
</protein>
<feature type="domain" description="Band 7" evidence="1">
    <location>
        <begin position="2"/>
        <end position="85"/>
    </location>
</feature>
<dbReference type="InterPro" id="IPR001107">
    <property type="entry name" value="Band_7"/>
</dbReference>
<dbReference type="PRINTS" id="PR00679">
    <property type="entry name" value="PROHIBITIN"/>
</dbReference>
<dbReference type="InterPro" id="IPR000163">
    <property type="entry name" value="Prohibitin"/>
</dbReference>
<dbReference type="AlphaFoldDB" id="A0A645IF33"/>
<dbReference type="PANTHER" id="PTHR23222:SF0">
    <property type="entry name" value="PROHIBITIN 1"/>
    <property type="match status" value="1"/>
</dbReference>
<dbReference type="InterPro" id="IPR036013">
    <property type="entry name" value="Band_7/SPFH_dom_sf"/>
</dbReference>
<organism evidence="2">
    <name type="scientific">bioreactor metagenome</name>
    <dbReference type="NCBI Taxonomy" id="1076179"/>
    <lineage>
        <taxon>unclassified sequences</taxon>
        <taxon>metagenomes</taxon>
        <taxon>ecological metagenomes</taxon>
    </lineage>
</organism>
<dbReference type="PANTHER" id="PTHR23222">
    <property type="entry name" value="PROHIBITIN"/>
    <property type="match status" value="1"/>
</dbReference>
<reference evidence="2" key="1">
    <citation type="submission" date="2019-08" db="EMBL/GenBank/DDBJ databases">
        <authorList>
            <person name="Kucharzyk K."/>
            <person name="Murdoch R.W."/>
            <person name="Higgins S."/>
            <person name="Loffler F."/>
        </authorList>
    </citation>
    <scope>NUCLEOTIDE SEQUENCE</scope>
</reference>
<dbReference type="Pfam" id="PF01145">
    <property type="entry name" value="Band_7"/>
    <property type="match status" value="1"/>
</dbReference>